<dbReference type="Proteomes" id="UP001162880">
    <property type="component" value="Unassembled WGS sequence"/>
</dbReference>
<protein>
    <submittedName>
        <fullName evidence="1">Uncharacterized protein</fullName>
    </submittedName>
</protein>
<evidence type="ECO:0000313" key="2">
    <source>
        <dbReference type="Proteomes" id="UP001162880"/>
    </source>
</evidence>
<sequence length="202" mass="22088">MSTLTAVALEDTAFGTLASQHRLLNAVLKEPLPKAGTFGFRGDIALAFQDQVADEARPPAYSIEQILAVADSATGKIPVLAGYLHNFAWLKDAGEVLADFLVPEGTYVFFVNNIDFLKKYTVALPGGITAKILPLDESTVWKETLELTSIDKNDVKKMNGAQKLEFVLNTLAETAMPFPEISYEDGVATMEPVRNRNENRPV</sequence>
<dbReference type="RefSeq" id="WP_243993794.1">
    <property type="nucleotide sequence ID" value="NZ_JALHLE010000016.1"/>
</dbReference>
<name>A0ABT0B256_9SPHN</name>
<evidence type="ECO:0000313" key="1">
    <source>
        <dbReference type="EMBL" id="MCJ2179127.1"/>
    </source>
</evidence>
<dbReference type="EMBL" id="JALHLE010000016">
    <property type="protein sequence ID" value="MCJ2179127.1"/>
    <property type="molecule type" value="Genomic_DNA"/>
</dbReference>
<keyword evidence="2" id="KW-1185">Reference proteome</keyword>
<accession>A0ABT0B256</accession>
<organism evidence="1 2">
    <name type="scientific">Novosphingobium album</name>
    <name type="common">ex Hu et al. 2023</name>
    <dbReference type="NCBI Taxonomy" id="2930093"/>
    <lineage>
        <taxon>Bacteria</taxon>
        <taxon>Pseudomonadati</taxon>
        <taxon>Pseudomonadota</taxon>
        <taxon>Alphaproteobacteria</taxon>
        <taxon>Sphingomonadales</taxon>
        <taxon>Sphingomonadaceae</taxon>
        <taxon>Novosphingobium</taxon>
    </lineage>
</organism>
<reference evidence="1" key="1">
    <citation type="submission" date="2022-03" db="EMBL/GenBank/DDBJ databases">
        <title>Identification of a novel bacterium isolated from mangrove sediments.</title>
        <authorList>
            <person name="Pan X."/>
        </authorList>
    </citation>
    <scope>NUCLEOTIDE SEQUENCE</scope>
    <source>
        <strain evidence="1">B2580</strain>
    </source>
</reference>
<comment type="caution">
    <text evidence="1">The sequence shown here is derived from an EMBL/GenBank/DDBJ whole genome shotgun (WGS) entry which is preliminary data.</text>
</comment>
<proteinExistence type="predicted"/>
<gene>
    <name evidence="1" type="ORF">MTR64_11165</name>
</gene>